<dbReference type="InterPro" id="IPR002942">
    <property type="entry name" value="S4_RNA-bd"/>
</dbReference>
<evidence type="ECO:0000256" key="7">
    <source>
        <dbReference type="PIRSR" id="PIRSR606225-1"/>
    </source>
</evidence>
<dbReference type="NCBIfam" id="TIGR00005">
    <property type="entry name" value="rluA_subfam"/>
    <property type="match status" value="1"/>
</dbReference>
<feature type="active site" evidence="7">
    <location>
        <position position="144"/>
    </location>
</feature>
<comment type="catalytic activity">
    <reaction evidence="1">
        <text>uridine(955/2504/2580) in 23S rRNA = pseudouridine(955/2504/2580) in 23S rRNA</text>
        <dbReference type="Rhea" id="RHEA:42528"/>
        <dbReference type="Rhea" id="RHEA-COMP:10099"/>
        <dbReference type="Rhea" id="RHEA-COMP:10100"/>
        <dbReference type="ChEBI" id="CHEBI:65314"/>
        <dbReference type="ChEBI" id="CHEBI:65315"/>
        <dbReference type="EC" id="5.4.99.24"/>
    </reaction>
</comment>
<comment type="catalytic activity">
    <reaction evidence="9">
        <text>a uridine in RNA = a pseudouridine in RNA</text>
        <dbReference type="Rhea" id="RHEA:48348"/>
        <dbReference type="Rhea" id="RHEA-COMP:12068"/>
        <dbReference type="Rhea" id="RHEA-COMP:12069"/>
        <dbReference type="ChEBI" id="CHEBI:65314"/>
        <dbReference type="ChEBI" id="CHEBI:65315"/>
    </reaction>
</comment>
<evidence type="ECO:0000256" key="6">
    <source>
        <dbReference type="ARBA" id="ARBA00023235"/>
    </source>
</evidence>
<comment type="similarity">
    <text evidence="3 9">Belongs to the pseudouridine synthase RluA family.</text>
</comment>
<dbReference type="InterPro" id="IPR006145">
    <property type="entry name" value="PsdUridine_synth_RsuA/RluA"/>
</dbReference>
<feature type="compositionally biased region" description="Basic and acidic residues" evidence="10">
    <location>
        <begin position="330"/>
        <end position="339"/>
    </location>
</feature>
<protein>
    <recommendedName>
        <fullName evidence="9">Pseudouridine synthase</fullName>
        <ecNumber evidence="9">5.4.99.-</ecNumber>
    </recommendedName>
</protein>
<proteinExistence type="inferred from homology"/>
<dbReference type="SUPFAM" id="SSF55120">
    <property type="entry name" value="Pseudouridine synthase"/>
    <property type="match status" value="1"/>
</dbReference>
<evidence type="ECO:0000256" key="9">
    <source>
        <dbReference type="RuleBase" id="RU362028"/>
    </source>
</evidence>
<dbReference type="GO" id="GO:0160141">
    <property type="term" value="F:23S rRNA pseudouridine(955/2504/2580) synthase activity"/>
    <property type="evidence" value="ECO:0007669"/>
    <property type="project" value="UniProtKB-EC"/>
</dbReference>
<dbReference type="GO" id="GO:0003723">
    <property type="term" value="F:RNA binding"/>
    <property type="evidence" value="ECO:0007669"/>
    <property type="project" value="UniProtKB-KW"/>
</dbReference>
<dbReference type="CDD" id="cd00165">
    <property type="entry name" value="S4"/>
    <property type="match status" value="1"/>
</dbReference>
<dbReference type="InterPro" id="IPR006224">
    <property type="entry name" value="PsdUridine_synth_RluA-like_CS"/>
</dbReference>
<dbReference type="Gene3D" id="3.10.290.10">
    <property type="entry name" value="RNA-binding S4 domain"/>
    <property type="match status" value="1"/>
</dbReference>
<evidence type="ECO:0000256" key="5">
    <source>
        <dbReference type="ARBA" id="ARBA00022884"/>
    </source>
</evidence>
<evidence type="ECO:0000256" key="10">
    <source>
        <dbReference type="SAM" id="MobiDB-lite"/>
    </source>
</evidence>
<evidence type="ECO:0000256" key="8">
    <source>
        <dbReference type="PROSITE-ProRule" id="PRU00182"/>
    </source>
</evidence>
<feature type="domain" description="RNA-binding S4" evidence="11">
    <location>
        <begin position="13"/>
        <end position="74"/>
    </location>
</feature>
<comment type="function">
    <text evidence="2">Responsible for synthesis of pseudouridine from uracil at positions 955, 2504 and 2580 in 23S ribosomal RNA.</text>
</comment>
<keyword evidence="4" id="KW-0698">rRNA processing</keyword>
<dbReference type="KEGG" id="acp:A2cp1_0073"/>
<dbReference type="PANTHER" id="PTHR21600:SF92">
    <property type="entry name" value="RIBOSOMAL LARGE SUBUNIT PSEUDOURIDINE SYNTHASE C"/>
    <property type="match status" value="1"/>
</dbReference>
<dbReference type="Proteomes" id="UP000007089">
    <property type="component" value="Chromosome"/>
</dbReference>
<feature type="region of interest" description="Disordered" evidence="10">
    <location>
        <begin position="317"/>
        <end position="339"/>
    </location>
</feature>
<organism evidence="12 13">
    <name type="scientific">Anaeromyxobacter dehalogenans (strain ATCC BAA-258 / DSM 21875 / 2CP-1)</name>
    <dbReference type="NCBI Taxonomy" id="455488"/>
    <lineage>
        <taxon>Bacteria</taxon>
        <taxon>Pseudomonadati</taxon>
        <taxon>Myxococcota</taxon>
        <taxon>Myxococcia</taxon>
        <taxon>Myxococcales</taxon>
        <taxon>Cystobacterineae</taxon>
        <taxon>Anaeromyxobacteraceae</taxon>
        <taxon>Anaeromyxobacter</taxon>
    </lineage>
</organism>
<evidence type="ECO:0000313" key="12">
    <source>
        <dbReference type="EMBL" id="ACL63432.1"/>
    </source>
</evidence>
<dbReference type="CDD" id="cd02869">
    <property type="entry name" value="PseudoU_synth_RluA_like"/>
    <property type="match status" value="1"/>
</dbReference>
<keyword evidence="13" id="KW-1185">Reference proteome</keyword>
<gene>
    <name evidence="12" type="ordered locus">A2cp1_0073</name>
</gene>
<dbReference type="PROSITE" id="PS01129">
    <property type="entry name" value="PSI_RLU"/>
    <property type="match status" value="1"/>
</dbReference>
<keyword evidence="6 9" id="KW-0413">Isomerase</keyword>
<dbReference type="GO" id="GO:0000455">
    <property type="term" value="P:enzyme-directed rRNA pseudouridine synthesis"/>
    <property type="evidence" value="ECO:0007669"/>
    <property type="project" value="TreeGrafter"/>
</dbReference>
<dbReference type="InterPro" id="IPR036986">
    <property type="entry name" value="S4_RNA-bd_sf"/>
</dbReference>
<accession>B8J7U0</accession>
<evidence type="ECO:0000256" key="4">
    <source>
        <dbReference type="ARBA" id="ARBA00022552"/>
    </source>
</evidence>
<evidence type="ECO:0000256" key="1">
    <source>
        <dbReference type="ARBA" id="ARBA00000381"/>
    </source>
</evidence>
<evidence type="ECO:0000256" key="2">
    <source>
        <dbReference type="ARBA" id="ARBA00002876"/>
    </source>
</evidence>
<dbReference type="SMART" id="SM00363">
    <property type="entry name" value="S4"/>
    <property type="match status" value="1"/>
</dbReference>
<dbReference type="HOGENOM" id="CLU_016902_1_1_7"/>
<dbReference type="EC" id="5.4.99.-" evidence="9"/>
<dbReference type="AlphaFoldDB" id="B8J7U0"/>
<dbReference type="PROSITE" id="PS50889">
    <property type="entry name" value="S4"/>
    <property type="match status" value="1"/>
</dbReference>
<dbReference type="Gene3D" id="3.30.2350.10">
    <property type="entry name" value="Pseudouridine synthase"/>
    <property type="match status" value="1"/>
</dbReference>
<dbReference type="Pfam" id="PF00849">
    <property type="entry name" value="PseudoU_synth_2"/>
    <property type="match status" value="1"/>
</dbReference>
<dbReference type="GO" id="GO:0016798">
    <property type="term" value="F:hydrolase activity, acting on glycosyl bonds"/>
    <property type="evidence" value="ECO:0007669"/>
    <property type="project" value="UniProtKB-KW"/>
</dbReference>
<dbReference type="InterPro" id="IPR006225">
    <property type="entry name" value="PsdUridine_synth_RluC/D"/>
</dbReference>
<dbReference type="RefSeq" id="WP_012631524.1">
    <property type="nucleotide sequence ID" value="NC_011891.1"/>
</dbReference>
<name>B8J7U0_ANAD2</name>
<reference evidence="12" key="1">
    <citation type="submission" date="2009-01" db="EMBL/GenBank/DDBJ databases">
        <title>Complete sequence of Anaeromyxobacter dehalogenans 2CP-1.</title>
        <authorList>
            <consortium name="US DOE Joint Genome Institute"/>
            <person name="Lucas S."/>
            <person name="Copeland A."/>
            <person name="Lapidus A."/>
            <person name="Glavina del Rio T."/>
            <person name="Dalin E."/>
            <person name="Tice H."/>
            <person name="Bruce D."/>
            <person name="Goodwin L."/>
            <person name="Pitluck S."/>
            <person name="Saunders E."/>
            <person name="Brettin T."/>
            <person name="Detter J.C."/>
            <person name="Han C."/>
            <person name="Larimer F."/>
            <person name="Land M."/>
            <person name="Hauser L."/>
            <person name="Kyrpides N."/>
            <person name="Ovchinnikova G."/>
            <person name="Beliaev A.S."/>
            <person name="Richardson P."/>
        </authorList>
    </citation>
    <scope>NUCLEOTIDE SEQUENCE</scope>
    <source>
        <strain evidence="12">2CP-1</strain>
    </source>
</reference>
<sequence>MIQLTVTADAAGQRLDKLVRKALRDVPLSHVYKMFRTRKVRVNGQRGKADQLVAEGDVVVIRGDEERLLAKAAPAAPGGAPRVTFGVLHEDADLLAVDKPAGLAAHPGTGIEGATLVEMARGYLKTPDDLPPTEFKPSPAHRLDRDTSGVVLVAKHRKAMVRLTETFTSGEGVHKTYLALVKGKMPREAGTIDLPLSEHEQTSKSKAMRGVNFQEALTRWKVVSAAKEISLLAVTIETGRTHQIRRHLEAVGHPVAGDRRYGDFAFNRTARTRWGLRRMGLHAWKLEVPHPLTGAPLRLEAPFPAELAEVLSRANLKLPGSPTGAHAPAARRDGPHRER</sequence>
<dbReference type="InterPro" id="IPR020103">
    <property type="entry name" value="PsdUridine_synth_cat_dom_sf"/>
</dbReference>
<keyword evidence="12" id="KW-0378">Hydrolase</keyword>
<evidence type="ECO:0000313" key="13">
    <source>
        <dbReference type="Proteomes" id="UP000007089"/>
    </source>
</evidence>
<dbReference type="InterPro" id="IPR050188">
    <property type="entry name" value="RluA_PseudoU_synthase"/>
</dbReference>
<dbReference type="EMBL" id="CP001359">
    <property type="protein sequence ID" value="ACL63432.1"/>
    <property type="molecule type" value="Genomic_DNA"/>
</dbReference>
<keyword evidence="5 8" id="KW-0694">RNA-binding</keyword>
<evidence type="ECO:0000256" key="3">
    <source>
        <dbReference type="ARBA" id="ARBA00010876"/>
    </source>
</evidence>
<dbReference type="PANTHER" id="PTHR21600">
    <property type="entry name" value="MITOCHONDRIAL RNA PSEUDOURIDINE SYNTHASE"/>
    <property type="match status" value="1"/>
</dbReference>
<evidence type="ECO:0000259" key="11">
    <source>
        <dbReference type="SMART" id="SM00363"/>
    </source>
</evidence>
<keyword evidence="12" id="KW-0326">Glycosidase</keyword>
<dbReference type="SUPFAM" id="SSF55174">
    <property type="entry name" value="Alpha-L RNA-binding motif"/>
    <property type="match status" value="1"/>
</dbReference>